<dbReference type="AlphaFoldDB" id="A0A6J6XDA5"/>
<proteinExistence type="predicted"/>
<dbReference type="EMBL" id="CAFAAD010000070">
    <property type="protein sequence ID" value="CAB4793763.1"/>
    <property type="molecule type" value="Genomic_DNA"/>
</dbReference>
<name>A0A6J6XDA5_9ZZZZ</name>
<sequence>MIWAQIDYLRKCGFPLQHGLAGPAIDQIKIQSLYAAVSSESHGFYNRFWMVITT</sequence>
<protein>
    <submittedName>
        <fullName evidence="1">Unannotated protein</fullName>
    </submittedName>
</protein>
<reference evidence="1" key="1">
    <citation type="submission" date="2020-05" db="EMBL/GenBank/DDBJ databases">
        <authorList>
            <person name="Chiriac C."/>
            <person name="Salcher M."/>
            <person name="Ghai R."/>
            <person name="Kavagutti S V."/>
        </authorList>
    </citation>
    <scope>NUCLEOTIDE SEQUENCE</scope>
</reference>
<evidence type="ECO:0000313" key="1">
    <source>
        <dbReference type="EMBL" id="CAB4793763.1"/>
    </source>
</evidence>
<gene>
    <name evidence="1" type="ORF">UFOPK2969_01033</name>
</gene>
<accession>A0A6J6XDA5</accession>
<organism evidence="1">
    <name type="scientific">freshwater metagenome</name>
    <dbReference type="NCBI Taxonomy" id="449393"/>
    <lineage>
        <taxon>unclassified sequences</taxon>
        <taxon>metagenomes</taxon>
        <taxon>ecological metagenomes</taxon>
    </lineage>
</organism>